<comment type="function">
    <text evidence="9">Part of the high-affinity ATP-driven potassium transport (or Kdp) system, which catalyzes the hydrolysis of ATP coupled with the electrogenic transport of potassium into the cytoplasm. This subunit binds the periplasmic potassium ions and delivers the ions to the membrane domain of KdpB through an intramembrane tunnel.</text>
</comment>
<evidence type="ECO:0000313" key="10">
    <source>
        <dbReference type="EMBL" id="ACP22698.1"/>
    </source>
</evidence>
<evidence type="ECO:0000256" key="8">
    <source>
        <dbReference type="ARBA" id="ARBA00023136"/>
    </source>
</evidence>
<proteinExistence type="inferred from homology"/>
<dbReference type="PATRIC" id="fig|394.7.peg.1652"/>
<keyword evidence="5 9" id="KW-0630">Potassium</keyword>
<feature type="transmembrane region" description="Helical" evidence="9">
    <location>
        <begin position="6"/>
        <end position="24"/>
    </location>
</feature>
<dbReference type="InterPro" id="IPR004623">
    <property type="entry name" value="KdpA"/>
</dbReference>
<sequence>MTINGWIQILVFCGIVTLLVKPLGGYMTRVFNGERTLLSWIFAPVERGLYAVAGTSEREEQHWTTYAAALLFFNLAGFLLLYFLQRFQGALPFNPAGMAAVPPELAFNTAVSFMTNTNWQNYGGESTMSYLVQMAGLTVQNFVSAATGIAIAIALIRGFSRASVKSIGNFWVDMTRATLYVLLPLSVVLTLIYVYLGMPQTLGAYVEATTLEGAQQTIAVGPVASQIAIKMLGTNGGGFFNANAAHPFENPDAISNLIQMVSIFAIGAALTNVFGRMVGNQRQGWAIFATMGVLFLAGVVVCYWAEAAGNPLVHALGLEGGNMEGKEVRFGISLSALFAVITTAASCGAVNAMHDSFTALGGLIPLINMELGEIIVGGVGAGFYGILLFVVLAIFVAGLMVGRTPEYLGKKIEAKEVKMAVLAILCLPLAMLVFTAIAVVLPDAVASIANPGPRGFSEILYAYTSAAANNGSAFGGLTGNTVWYNLTLGIAMLMGRFLVIIPALAIAGSLVAKKTVPASAGTFPTDGALFVGLLSGVILIVGGLTFFPALAVGPIVEHLAMLLGQTF</sequence>
<reference evidence="10 11" key="2">
    <citation type="journal article" date="2009" name="Appl. Environ. Microbiol.">
        <title>Rhizobium sp. strain NGR234 possesses a remarkable number of secretion systems.</title>
        <authorList>
            <person name="Schmeisser C."/>
            <person name="Liesegang H."/>
            <person name="Krysciak D."/>
            <person name="Bakkou N."/>
            <person name="Le Quere A."/>
            <person name="Wollherr A."/>
            <person name="Heinemeyer I."/>
            <person name="Morgenstern B."/>
            <person name="Pommerening-Roeser A."/>
            <person name="Flores M."/>
            <person name="Palacios R."/>
            <person name="Brenner S."/>
            <person name="Gottschalk G."/>
            <person name="Schmitz R.A."/>
            <person name="Broughton W.J."/>
            <person name="Perret X."/>
            <person name="Strittmatter A.W."/>
            <person name="Streit W.R."/>
        </authorList>
    </citation>
    <scope>NUCLEOTIDE SEQUENCE [LARGE SCALE GENOMIC DNA]</scope>
    <source>
        <strain evidence="11">NBRC 101917 / NGR234</strain>
    </source>
</reference>
<evidence type="ECO:0000256" key="1">
    <source>
        <dbReference type="ARBA" id="ARBA00022448"/>
    </source>
</evidence>
<dbReference type="RefSeq" id="WP_015887343.1">
    <property type="nucleotide sequence ID" value="NC_012586.1"/>
</dbReference>
<dbReference type="KEGG" id="rhi:NGR_b12460"/>
<keyword evidence="2 9" id="KW-1003">Cell membrane</keyword>
<evidence type="ECO:0000313" key="11">
    <source>
        <dbReference type="Proteomes" id="UP000001054"/>
    </source>
</evidence>
<evidence type="ECO:0000256" key="7">
    <source>
        <dbReference type="ARBA" id="ARBA00023065"/>
    </source>
</evidence>
<feature type="transmembrane region" description="Helical" evidence="9">
    <location>
        <begin position="65"/>
        <end position="84"/>
    </location>
</feature>
<keyword evidence="3 9" id="KW-0633">Potassium transport</keyword>
<evidence type="ECO:0000256" key="6">
    <source>
        <dbReference type="ARBA" id="ARBA00022989"/>
    </source>
</evidence>
<feature type="transmembrane region" description="Helical" evidence="9">
    <location>
        <begin position="421"/>
        <end position="441"/>
    </location>
</feature>
<reference evidence="11" key="1">
    <citation type="journal article" date="2004" name="J. Bacteriol.">
        <title>An evolutionary hot spot: the pNGR234b replicon of Rhizobium sp. strain NGR234.</title>
        <authorList>
            <person name="Streit W.R."/>
            <person name="Schmitz R.A."/>
            <person name="Perret X."/>
            <person name="Staehelin C."/>
            <person name="Deakin W.J."/>
            <person name="Raasch C."/>
            <person name="Liesegang H."/>
            <person name="Broughton W.J."/>
        </authorList>
    </citation>
    <scope>NUCLEOTIDE SEQUENCE [LARGE SCALE GENOMIC DNA]</scope>
    <source>
        <strain evidence="11">NBRC 101917 / NGR234</strain>
    </source>
</reference>
<comment type="subcellular location">
    <subcellularLocation>
        <location evidence="9">Cell inner membrane</location>
        <topology evidence="9">Multi-pass membrane protein</topology>
    </subcellularLocation>
</comment>
<dbReference type="Pfam" id="PF03814">
    <property type="entry name" value="KdpA"/>
    <property type="match status" value="1"/>
</dbReference>
<evidence type="ECO:0000256" key="5">
    <source>
        <dbReference type="ARBA" id="ARBA00022958"/>
    </source>
</evidence>
<dbReference type="PANTHER" id="PTHR30607">
    <property type="entry name" value="POTASSIUM-TRANSPORTING ATPASE A CHAIN"/>
    <property type="match status" value="1"/>
</dbReference>
<evidence type="ECO:0000256" key="2">
    <source>
        <dbReference type="ARBA" id="ARBA00022475"/>
    </source>
</evidence>
<dbReference type="HOGENOM" id="CLU_018614_3_0_5"/>
<gene>
    <name evidence="9 10" type="primary">kdpA</name>
    <name evidence="10" type="ordered locus">NGR_b12460</name>
</gene>
<feature type="transmembrane region" description="Helical" evidence="9">
    <location>
        <begin position="328"/>
        <end position="350"/>
    </location>
</feature>
<dbReference type="AlphaFoldDB" id="C3KRJ0"/>
<organism evidence="10 11">
    <name type="scientific">Sinorhizobium fredii (strain NBRC 101917 / NGR234)</name>
    <dbReference type="NCBI Taxonomy" id="394"/>
    <lineage>
        <taxon>Bacteria</taxon>
        <taxon>Pseudomonadati</taxon>
        <taxon>Pseudomonadota</taxon>
        <taxon>Alphaproteobacteria</taxon>
        <taxon>Hyphomicrobiales</taxon>
        <taxon>Rhizobiaceae</taxon>
        <taxon>Sinorhizobium/Ensifer group</taxon>
        <taxon>Sinorhizobium</taxon>
    </lineage>
</organism>
<feature type="transmembrane region" description="Helical" evidence="9">
    <location>
        <begin position="528"/>
        <end position="551"/>
    </location>
</feature>
<evidence type="ECO:0000256" key="9">
    <source>
        <dbReference type="HAMAP-Rule" id="MF_00275"/>
    </source>
</evidence>
<feature type="transmembrane region" description="Helical" evidence="9">
    <location>
        <begin position="357"/>
        <end position="376"/>
    </location>
</feature>
<keyword evidence="10" id="KW-0614">Plasmid</keyword>
<keyword evidence="8 9" id="KW-0472">Membrane</keyword>
<dbReference type="PANTHER" id="PTHR30607:SF2">
    <property type="entry name" value="POTASSIUM-TRANSPORTING ATPASE POTASSIUM-BINDING SUBUNIT"/>
    <property type="match status" value="1"/>
</dbReference>
<keyword evidence="11" id="KW-1185">Reference proteome</keyword>
<dbReference type="Proteomes" id="UP000001054">
    <property type="component" value="Plasmid pNGR234b"/>
</dbReference>
<comment type="similarity">
    <text evidence="9">Belongs to the KdpA family.</text>
</comment>
<comment type="subunit">
    <text evidence="9">The system is composed of three essential subunits: KdpA, KdpB and KdpC.</text>
</comment>
<accession>C3KRJ0</accession>
<protein>
    <recommendedName>
        <fullName evidence="9">Potassium-transporting ATPase potassium-binding subunit</fullName>
    </recommendedName>
    <alternativeName>
        <fullName evidence="9">ATP phosphohydrolase [potassium-transporting] A chain</fullName>
    </alternativeName>
    <alternativeName>
        <fullName evidence="9">Potassium-binding and translocating subunit A</fullName>
    </alternativeName>
    <alternativeName>
        <fullName evidence="9">Potassium-translocating ATPase A chain</fullName>
    </alternativeName>
</protein>
<keyword evidence="4 9" id="KW-0812">Transmembrane</keyword>
<keyword evidence="9" id="KW-0997">Cell inner membrane</keyword>
<feature type="transmembrane region" description="Helical" evidence="9">
    <location>
        <begin position="286"/>
        <end position="308"/>
    </location>
</feature>
<keyword evidence="6 9" id="KW-1133">Transmembrane helix</keyword>
<feature type="transmembrane region" description="Helical" evidence="9">
    <location>
        <begin position="177"/>
        <end position="196"/>
    </location>
</feature>
<dbReference type="GO" id="GO:0008556">
    <property type="term" value="F:P-type potassium transmembrane transporter activity"/>
    <property type="evidence" value="ECO:0007669"/>
    <property type="project" value="InterPro"/>
</dbReference>
<evidence type="ECO:0000256" key="3">
    <source>
        <dbReference type="ARBA" id="ARBA00022538"/>
    </source>
</evidence>
<evidence type="ECO:0000256" key="4">
    <source>
        <dbReference type="ARBA" id="ARBA00022692"/>
    </source>
</evidence>
<keyword evidence="7 9" id="KW-0406">Ion transport</keyword>
<dbReference type="GO" id="GO:0016787">
    <property type="term" value="F:hydrolase activity"/>
    <property type="evidence" value="ECO:0007669"/>
    <property type="project" value="UniProtKB-KW"/>
</dbReference>
<dbReference type="NCBIfam" id="TIGR00680">
    <property type="entry name" value="kdpA"/>
    <property type="match status" value="1"/>
</dbReference>
<dbReference type="OrthoDB" id="9763796at2"/>
<feature type="transmembrane region" description="Helical" evidence="9">
    <location>
        <begin position="482"/>
        <end position="507"/>
    </location>
</feature>
<name>C3KRJ0_SINFN</name>
<dbReference type="EMBL" id="CP000874">
    <property type="protein sequence ID" value="ACP22698.1"/>
    <property type="molecule type" value="Genomic_DNA"/>
</dbReference>
<dbReference type="GO" id="GO:0005886">
    <property type="term" value="C:plasma membrane"/>
    <property type="evidence" value="ECO:0007669"/>
    <property type="project" value="UniProtKB-SubCell"/>
</dbReference>
<feature type="transmembrane region" description="Helical" evidence="9">
    <location>
        <begin position="134"/>
        <end position="156"/>
    </location>
</feature>
<dbReference type="HAMAP" id="MF_00275">
    <property type="entry name" value="KdpA"/>
    <property type="match status" value="1"/>
</dbReference>
<dbReference type="GO" id="GO:0030955">
    <property type="term" value="F:potassium ion binding"/>
    <property type="evidence" value="ECO:0007669"/>
    <property type="project" value="UniProtKB-UniRule"/>
</dbReference>
<keyword evidence="10" id="KW-0378">Hydrolase</keyword>
<geneLocation type="plasmid" evidence="11">
    <name>sym pNGR234b</name>
</geneLocation>
<keyword evidence="1 9" id="KW-0813">Transport</keyword>
<feature type="transmembrane region" description="Helical" evidence="9">
    <location>
        <begin position="257"/>
        <end position="274"/>
    </location>
</feature>
<feature type="transmembrane region" description="Helical" evidence="9">
    <location>
        <begin position="382"/>
        <end position="401"/>
    </location>
</feature>
<dbReference type="PIRSF" id="PIRSF001294">
    <property type="entry name" value="K_ATPaseA"/>
    <property type="match status" value="1"/>
</dbReference>